<dbReference type="EMBL" id="CP029463">
    <property type="protein sequence ID" value="AWM15327.1"/>
    <property type="molecule type" value="Genomic_DNA"/>
</dbReference>
<evidence type="ECO:0000313" key="1">
    <source>
        <dbReference type="EMBL" id="AWM15327.1"/>
    </source>
</evidence>
<dbReference type="GO" id="GO:0009116">
    <property type="term" value="P:nucleoside metabolic process"/>
    <property type="evidence" value="ECO:0007669"/>
    <property type="project" value="InterPro"/>
</dbReference>
<dbReference type="Proteomes" id="UP000245429">
    <property type="component" value="Chromosome"/>
</dbReference>
<sequence length="178" mass="20135">MDIEKQKVQQAFAQFSTLKNDYNVVISGIGRENTAKALMNLPEHDLCVLLGFGAVIGQENVLPKQLRLGKPVEITACSLYGYQGELFENGRLIVESARTNLPCLTSLTSDKFVKTTHLTTGTIVNMEDYTFMFLKKPQDFIIRIVSDFLPHATEIDFFKEVEQISFYEAIKAIEEVDF</sequence>
<accession>A0A2U8QYM6</accession>
<protein>
    <submittedName>
        <fullName evidence="1">Uncharacterized protein</fullName>
    </submittedName>
</protein>
<dbReference type="InterPro" id="IPR035994">
    <property type="entry name" value="Nucleoside_phosphorylase_sf"/>
</dbReference>
<gene>
    <name evidence="1" type="ORF">DI487_11030</name>
</gene>
<dbReference type="AlphaFoldDB" id="A0A2U8QYM6"/>
<proteinExistence type="predicted"/>
<evidence type="ECO:0000313" key="2">
    <source>
        <dbReference type="Proteomes" id="UP000245429"/>
    </source>
</evidence>
<organism evidence="1 2">
    <name type="scientific">Flavobacterium sediminis</name>
    <dbReference type="NCBI Taxonomy" id="2201181"/>
    <lineage>
        <taxon>Bacteria</taxon>
        <taxon>Pseudomonadati</taxon>
        <taxon>Bacteroidota</taxon>
        <taxon>Flavobacteriia</taxon>
        <taxon>Flavobacteriales</taxon>
        <taxon>Flavobacteriaceae</taxon>
        <taxon>Flavobacterium</taxon>
    </lineage>
</organism>
<dbReference type="GO" id="GO:0003824">
    <property type="term" value="F:catalytic activity"/>
    <property type="evidence" value="ECO:0007669"/>
    <property type="project" value="InterPro"/>
</dbReference>
<dbReference type="OrthoDB" id="1339458at2"/>
<name>A0A2U8QYM6_9FLAO</name>
<dbReference type="Gene3D" id="3.40.50.1580">
    <property type="entry name" value="Nucleoside phosphorylase domain"/>
    <property type="match status" value="1"/>
</dbReference>
<reference evidence="1 2" key="1">
    <citation type="submission" date="2018-05" db="EMBL/GenBank/DDBJ databases">
        <title>Flavobacterium sp. MEBiC07310.</title>
        <authorList>
            <person name="Baek K."/>
        </authorList>
    </citation>
    <scope>NUCLEOTIDE SEQUENCE [LARGE SCALE GENOMIC DNA]</scope>
    <source>
        <strain evidence="1 2">MEBiC07310</strain>
    </source>
</reference>
<dbReference type="KEGG" id="fse:DI487_11030"/>
<keyword evidence="2" id="KW-1185">Reference proteome</keyword>